<name>A0A9N9Q2R3_9HELO</name>
<proteinExistence type="predicted"/>
<reference evidence="3" key="1">
    <citation type="submission" date="2021-07" db="EMBL/GenBank/DDBJ databases">
        <authorList>
            <person name="Durling M."/>
        </authorList>
    </citation>
    <scope>NUCLEOTIDE SEQUENCE</scope>
</reference>
<feature type="compositionally biased region" description="Basic and acidic residues" evidence="1">
    <location>
        <begin position="67"/>
        <end position="78"/>
    </location>
</feature>
<organism evidence="3 4">
    <name type="scientific">Hymenoscyphus albidus</name>
    <dbReference type="NCBI Taxonomy" id="595503"/>
    <lineage>
        <taxon>Eukaryota</taxon>
        <taxon>Fungi</taxon>
        <taxon>Dikarya</taxon>
        <taxon>Ascomycota</taxon>
        <taxon>Pezizomycotina</taxon>
        <taxon>Leotiomycetes</taxon>
        <taxon>Helotiales</taxon>
        <taxon>Helotiaceae</taxon>
        <taxon>Hymenoscyphus</taxon>
    </lineage>
</organism>
<comment type="caution">
    <text evidence="3">The sequence shown here is derived from an EMBL/GenBank/DDBJ whole genome shotgun (WGS) entry which is preliminary data.</text>
</comment>
<dbReference type="Proteomes" id="UP000701801">
    <property type="component" value="Unassembled WGS sequence"/>
</dbReference>
<keyword evidence="2" id="KW-1133">Transmembrane helix</keyword>
<evidence type="ECO:0000256" key="1">
    <source>
        <dbReference type="SAM" id="MobiDB-lite"/>
    </source>
</evidence>
<gene>
    <name evidence="3" type="ORF">HYALB_00007851</name>
</gene>
<feature type="region of interest" description="Disordered" evidence="1">
    <location>
        <begin position="234"/>
        <end position="265"/>
    </location>
</feature>
<protein>
    <submittedName>
        <fullName evidence="3">Uncharacterized protein</fullName>
    </submittedName>
</protein>
<keyword evidence="2" id="KW-0812">Transmembrane</keyword>
<feature type="region of interest" description="Disordered" evidence="1">
    <location>
        <begin position="42"/>
        <end position="78"/>
    </location>
</feature>
<dbReference type="EMBL" id="CAJVRM010000059">
    <property type="protein sequence ID" value="CAG8973004.1"/>
    <property type="molecule type" value="Genomic_DNA"/>
</dbReference>
<sequence length="317" mass="35245">MDSGAAGFYNDILSQWYARPGMVDIERGRPYGSTVLNTAGTAPAGGLATHSARNPHRHRLSKSAPSPRHEEDEYSPRLRATRSDPIDVEACLRPGSCPYHPEVTKTPLYRVNHKGVGPEEEDIPGQEVDNPPFARWIMPIFGRPPRMPSTVSSLDENIKTKAKVRGKYYVCRRCMMYEFLCWTVFITLVVGFPAYMIYVMKAPSELMWGPPPARKPPSVAPGTNPITIFPFYRDPPGTKPRPGDNTHVPGDGGVDALGDDPEKLETPDLLPRMARFLPGIHPQHGMIKEAQEVEESEQGTETSTQRVTEWQCLGLVV</sequence>
<evidence type="ECO:0000256" key="2">
    <source>
        <dbReference type="SAM" id="Phobius"/>
    </source>
</evidence>
<dbReference type="AlphaFoldDB" id="A0A9N9Q2R3"/>
<keyword evidence="4" id="KW-1185">Reference proteome</keyword>
<keyword evidence="2" id="KW-0472">Membrane</keyword>
<dbReference type="OrthoDB" id="10291175at2759"/>
<evidence type="ECO:0000313" key="3">
    <source>
        <dbReference type="EMBL" id="CAG8973004.1"/>
    </source>
</evidence>
<accession>A0A9N9Q2R3</accession>
<feature type="transmembrane region" description="Helical" evidence="2">
    <location>
        <begin position="175"/>
        <end position="198"/>
    </location>
</feature>
<evidence type="ECO:0000313" key="4">
    <source>
        <dbReference type="Proteomes" id="UP000701801"/>
    </source>
</evidence>